<feature type="region of interest" description="Disordered" evidence="1">
    <location>
        <begin position="250"/>
        <end position="269"/>
    </location>
</feature>
<evidence type="ECO:0000313" key="2">
    <source>
        <dbReference type="EMBL" id="MDJ1505571.1"/>
    </source>
</evidence>
<dbReference type="Gene3D" id="2.180.10.10">
    <property type="entry name" value="RHS repeat-associated core"/>
    <property type="match status" value="1"/>
</dbReference>
<dbReference type="NCBIfam" id="TIGR03696">
    <property type="entry name" value="Rhs_assc_core"/>
    <property type="match status" value="1"/>
</dbReference>
<accession>A0AAE3R817</accession>
<gene>
    <name evidence="2" type="ORF">QNI22_33255</name>
</gene>
<dbReference type="Proteomes" id="UP001232063">
    <property type="component" value="Unassembled WGS sequence"/>
</dbReference>
<dbReference type="EMBL" id="JASJOU010000017">
    <property type="protein sequence ID" value="MDJ1505571.1"/>
    <property type="molecule type" value="Genomic_DNA"/>
</dbReference>
<comment type="caution">
    <text evidence="2">The sequence shown here is derived from an EMBL/GenBank/DDBJ whole genome shotgun (WGS) entry which is preliminary data.</text>
</comment>
<dbReference type="AlphaFoldDB" id="A0AAE3R817"/>
<proteinExistence type="predicted"/>
<dbReference type="InterPro" id="IPR050708">
    <property type="entry name" value="T6SS_VgrG/RHS"/>
</dbReference>
<dbReference type="InterPro" id="IPR022385">
    <property type="entry name" value="Rhs_assc_core"/>
</dbReference>
<keyword evidence="3" id="KW-1185">Reference proteome</keyword>
<dbReference type="PANTHER" id="PTHR32305:SF15">
    <property type="entry name" value="PROTEIN RHSA-RELATED"/>
    <property type="match status" value="1"/>
</dbReference>
<protein>
    <submittedName>
        <fullName evidence="2">RHS repeat-associated core domain-containing protein</fullName>
    </submittedName>
</protein>
<evidence type="ECO:0000313" key="3">
    <source>
        <dbReference type="Proteomes" id="UP001232063"/>
    </source>
</evidence>
<sequence>MRKVGERTVVTQVTYQYDAAVNRTVKATETRDNTGKITEAKTTYYVRDNQGNVLSVYEAVSTTSTTVSNPLQKEIYLYGSRRLGLLKPLTSSTASNTIFTRKLGLKDYELTDHLGDVRAVIGDYRSGNTLQVALKSYANYYAFGLEMSGMTYNDYRYGYNGKEKDKDFQNNYDYGFRIYNAAVGKFLSVDPLTAKFPWYTPYEFAGNSPIGLIDLEGLQTPTQANTQSMTRTDPMLLRQMAMDAAKESALSGGTSVPRPPPVSTGPQYMQDQWGNRVLLPTYYVYRIPIDIKSPKATKKEYEDAEQIYDANNPPGYHAYAKYDKDYEDTKEWEKYKDKKFIPQQPTKVFEAPEEDPNYDYLYRAMSIEEYNNIYTTRQF</sequence>
<organism evidence="2 3">
    <name type="scientific">Xanthocytophaga agilis</name>
    <dbReference type="NCBI Taxonomy" id="3048010"/>
    <lineage>
        <taxon>Bacteria</taxon>
        <taxon>Pseudomonadati</taxon>
        <taxon>Bacteroidota</taxon>
        <taxon>Cytophagia</taxon>
        <taxon>Cytophagales</taxon>
        <taxon>Rhodocytophagaceae</taxon>
        <taxon>Xanthocytophaga</taxon>
    </lineage>
</organism>
<dbReference type="RefSeq" id="WP_314517725.1">
    <property type="nucleotide sequence ID" value="NZ_JASJOU010000017.1"/>
</dbReference>
<evidence type="ECO:0000256" key="1">
    <source>
        <dbReference type="SAM" id="MobiDB-lite"/>
    </source>
</evidence>
<name>A0AAE3R817_9BACT</name>
<dbReference type="PANTHER" id="PTHR32305">
    <property type="match status" value="1"/>
</dbReference>
<reference evidence="2" key="1">
    <citation type="submission" date="2023-05" db="EMBL/GenBank/DDBJ databases">
        <authorList>
            <person name="Zhang X."/>
        </authorList>
    </citation>
    <scope>NUCLEOTIDE SEQUENCE</scope>
    <source>
        <strain evidence="2">BD1B2-1</strain>
    </source>
</reference>